<evidence type="ECO:0000256" key="2">
    <source>
        <dbReference type="SAM" id="SignalP"/>
    </source>
</evidence>
<dbReference type="EMBL" id="JBAJJM010000004">
    <property type="protein sequence ID" value="MEG9475240.1"/>
    <property type="molecule type" value="Genomic_DNA"/>
</dbReference>
<comment type="caution">
    <text evidence="4">The sequence shown here is derived from an EMBL/GenBank/DDBJ whole genome shotgun (WGS) entry which is preliminary data.</text>
</comment>
<dbReference type="InterPro" id="IPR037126">
    <property type="entry name" value="PdaC/RsiV-like_sf"/>
</dbReference>
<dbReference type="Gene3D" id="3.30.565.40">
    <property type="entry name" value="Fervidobacterium nodosum Rt17-B1 like"/>
    <property type="match status" value="1"/>
</dbReference>
<keyword evidence="1" id="KW-0175">Coiled coil</keyword>
<feature type="signal peptide" evidence="2">
    <location>
        <begin position="1"/>
        <end position="17"/>
    </location>
</feature>
<evidence type="ECO:0000259" key="3">
    <source>
        <dbReference type="Pfam" id="PF11738"/>
    </source>
</evidence>
<keyword evidence="5" id="KW-1185">Reference proteome</keyword>
<proteinExistence type="predicted"/>
<gene>
    <name evidence="4" type="ORF">V6W77_03000</name>
</gene>
<organism evidence="4 5">
    <name type="scientific">Mannheimia indoligenes</name>
    <dbReference type="NCBI Taxonomy" id="3103145"/>
    <lineage>
        <taxon>Bacteria</taxon>
        <taxon>Pseudomonadati</taxon>
        <taxon>Pseudomonadota</taxon>
        <taxon>Gammaproteobacteria</taxon>
        <taxon>Pasteurellales</taxon>
        <taxon>Pasteurellaceae</taxon>
        <taxon>Mannheimia</taxon>
    </lineage>
</organism>
<dbReference type="PROSITE" id="PS51257">
    <property type="entry name" value="PROKAR_LIPOPROTEIN"/>
    <property type="match status" value="1"/>
</dbReference>
<evidence type="ECO:0000313" key="5">
    <source>
        <dbReference type="Proteomes" id="UP001432017"/>
    </source>
</evidence>
<sequence length="329" mass="37638">MKKSLLALLISSVFVIAGCEDGKMTQTVLEAEKQIVHLGTELKNAQSDLAKKEAEVAKLSGVKAENEKLKAELEKAQQNTALNVEIVKIFDKKDVIKHKVDPKEEFAIEESTVSSIVTLPKTNFDWLNQLLINQAYDYNEEESRKLKNPTEEEFKKHREEVYQGLLESTKTEPTIGYDEHIHSTFMGQRNNIATFLMTHYSYTGGAHGMHHTQYINVDLAKKAVIGLNDLISPKNQSQLKELLWENYSRERVDENGKYNGFGDKKEFRISDQFYFTPEGIAFVYPPYELGAYAEGDIEVEADWYSINKLLNSDYQRGEKDGFFAEELEN</sequence>
<evidence type="ECO:0000256" key="1">
    <source>
        <dbReference type="SAM" id="Coils"/>
    </source>
</evidence>
<dbReference type="Gene3D" id="3.90.640.20">
    <property type="entry name" value="Heat-shock cognate protein, ATPase"/>
    <property type="match status" value="1"/>
</dbReference>
<name>A0ABU7ZCL9_9PAST</name>
<reference evidence="4" key="1">
    <citation type="submission" date="2023-12" db="EMBL/GenBank/DDBJ databases">
        <title>Mannheima indologenes sp. nov. proposed for Clade V organisms of Mannheimia.</title>
        <authorList>
            <person name="Christensen H."/>
        </authorList>
    </citation>
    <scope>NUCLEOTIDE SEQUENCE</scope>
    <source>
        <strain evidence="4">M14.4</strain>
    </source>
</reference>
<evidence type="ECO:0000313" key="4">
    <source>
        <dbReference type="EMBL" id="MEG9475240.1"/>
    </source>
</evidence>
<feature type="chain" id="PRO_5046119909" evidence="2">
    <location>
        <begin position="18"/>
        <end position="329"/>
    </location>
</feature>
<protein>
    <submittedName>
        <fullName evidence="4">DUF3298 domain-containing protein</fullName>
    </submittedName>
</protein>
<dbReference type="InterPro" id="IPR021729">
    <property type="entry name" value="DUF3298"/>
</dbReference>
<feature type="coiled-coil region" evidence="1">
    <location>
        <begin position="28"/>
        <end position="79"/>
    </location>
</feature>
<dbReference type="Proteomes" id="UP001432017">
    <property type="component" value="Unassembled WGS sequence"/>
</dbReference>
<dbReference type="RefSeq" id="WP_334253739.1">
    <property type="nucleotide sequence ID" value="NZ_JBAJJM010000004.1"/>
</dbReference>
<accession>A0ABU7ZCL9</accession>
<keyword evidence="2" id="KW-0732">Signal</keyword>
<feature type="domain" description="DUF3298" evidence="3">
    <location>
        <begin position="228"/>
        <end position="300"/>
    </location>
</feature>
<dbReference type="Pfam" id="PF11738">
    <property type="entry name" value="DUF3298"/>
    <property type="match status" value="1"/>
</dbReference>